<keyword evidence="1" id="KW-0732">Signal</keyword>
<accession>A0A319CHA3</accession>
<feature type="chain" id="PRO_5016353355" evidence="1">
    <location>
        <begin position="33"/>
        <end position="517"/>
    </location>
</feature>
<feature type="signal peptide" evidence="1">
    <location>
        <begin position="1"/>
        <end position="32"/>
    </location>
</feature>
<keyword evidence="3" id="KW-1185">Reference proteome</keyword>
<reference evidence="2 3" key="1">
    <citation type="submission" date="2016-12" db="EMBL/GenBank/DDBJ databases">
        <title>The genomes of Aspergillus section Nigri reveals drivers in fungal speciation.</title>
        <authorList>
            <consortium name="DOE Joint Genome Institute"/>
            <person name="Vesth T.C."/>
            <person name="Nybo J."/>
            <person name="Theobald S."/>
            <person name="Brandl J."/>
            <person name="Frisvad J.C."/>
            <person name="Nielsen K.F."/>
            <person name="Lyhne E.K."/>
            <person name="Kogle M.E."/>
            <person name="Kuo A."/>
            <person name="Riley R."/>
            <person name="Clum A."/>
            <person name="Nolan M."/>
            <person name="Lipzen A."/>
            <person name="Salamov A."/>
            <person name="Henrissat B."/>
            <person name="Wiebenga A."/>
            <person name="De Vries R.P."/>
            <person name="Grigoriev I.V."/>
            <person name="Mortensen U.H."/>
            <person name="Andersen M.R."/>
            <person name="Baker S.E."/>
        </authorList>
    </citation>
    <scope>NUCLEOTIDE SEQUENCE [LARGE SCALE GENOMIC DNA]</scope>
    <source>
        <strain evidence="2 3">CBS 121591</strain>
    </source>
</reference>
<evidence type="ECO:0000313" key="2">
    <source>
        <dbReference type="EMBL" id="PYH83221.1"/>
    </source>
</evidence>
<sequence length="517" mass="58022">MSVPTPIHDATILCLTALAEFWGLGVLAPADALGDDASKDAFYLAEDGPNTVEILEEVVEECQALETILAERRRVRDEVGNLPPAMALDFLCELADLAQECRDKGRDYASERQIDTETAFDATAKDAWVQLNGRYRWWGHNLPRALPSSDFAAVQARVDQARAARKPAPEEETLIGVPWIPEENSIAWMQHLQKVMRALADEVQPLIRGMAAAVPRVWFREADAQFDPARHREFDKQCTAYILSRGQDWAIEKEQQSSRRPASHPLRARNEQLRVALVQSHLIVGNLKRRNRILYAQEERGHVLYSPGQMQAFRRKDSVALPASPAASYLGCFFADTPAELCVEQHSAHGLTCPGCLEIQRPEVARSFEAWNAHVAADLCPYICLDPKCRDPVFAYPSADGGTWKEHMLTQHGSKLAACPFCSWPPDAQAVDPEHLLAHIAIELQFFALLALPWATQDLLRKGAFKRWYDKRYPRESVDTSYYPVELPQIQAFYSGVPDGAENKSSSNAEWSTFNCL</sequence>
<evidence type="ECO:0000313" key="3">
    <source>
        <dbReference type="Proteomes" id="UP000248340"/>
    </source>
</evidence>
<organism evidence="2 3">
    <name type="scientific">Aspergillus uvarum CBS 121591</name>
    <dbReference type="NCBI Taxonomy" id="1448315"/>
    <lineage>
        <taxon>Eukaryota</taxon>
        <taxon>Fungi</taxon>
        <taxon>Dikarya</taxon>
        <taxon>Ascomycota</taxon>
        <taxon>Pezizomycotina</taxon>
        <taxon>Eurotiomycetes</taxon>
        <taxon>Eurotiomycetidae</taxon>
        <taxon>Eurotiales</taxon>
        <taxon>Aspergillaceae</taxon>
        <taxon>Aspergillus</taxon>
        <taxon>Aspergillus subgen. Circumdati</taxon>
    </lineage>
</organism>
<dbReference type="OrthoDB" id="6133115at2759"/>
<protein>
    <submittedName>
        <fullName evidence="2">Uncharacterized protein</fullName>
    </submittedName>
</protein>
<evidence type="ECO:0000256" key="1">
    <source>
        <dbReference type="SAM" id="SignalP"/>
    </source>
</evidence>
<dbReference type="VEuPathDB" id="FungiDB:BO82DRAFT_363420"/>
<gene>
    <name evidence="2" type="ORF">BO82DRAFT_363420</name>
</gene>
<name>A0A319CHA3_9EURO</name>
<dbReference type="EMBL" id="KZ821690">
    <property type="protein sequence ID" value="PYH83221.1"/>
    <property type="molecule type" value="Genomic_DNA"/>
</dbReference>
<dbReference type="RefSeq" id="XP_025493421.1">
    <property type="nucleotide sequence ID" value="XM_025636900.1"/>
</dbReference>
<dbReference type="Proteomes" id="UP000248340">
    <property type="component" value="Unassembled WGS sequence"/>
</dbReference>
<dbReference type="GeneID" id="37139641"/>
<proteinExistence type="predicted"/>
<dbReference type="AlphaFoldDB" id="A0A319CHA3"/>